<proteinExistence type="predicted"/>
<dbReference type="Proteomes" id="UP000708208">
    <property type="component" value="Unassembled WGS sequence"/>
</dbReference>
<reference evidence="1" key="1">
    <citation type="submission" date="2021-06" db="EMBL/GenBank/DDBJ databases">
        <authorList>
            <person name="Hodson N. C."/>
            <person name="Mongue J. A."/>
            <person name="Jaron S. K."/>
        </authorList>
    </citation>
    <scope>NUCLEOTIDE SEQUENCE</scope>
</reference>
<name>A0A8J2NVU1_9HEXA</name>
<accession>A0A8J2NVU1</accession>
<feature type="non-terminal residue" evidence="1">
    <location>
        <position position="1"/>
    </location>
</feature>
<dbReference type="EMBL" id="CAJVCH010037008">
    <property type="protein sequence ID" value="CAG7716250.1"/>
    <property type="molecule type" value="Genomic_DNA"/>
</dbReference>
<evidence type="ECO:0000313" key="1">
    <source>
        <dbReference type="EMBL" id="CAG7716250.1"/>
    </source>
</evidence>
<protein>
    <submittedName>
        <fullName evidence="1">Uncharacterized protein</fullName>
    </submittedName>
</protein>
<organism evidence="1 2">
    <name type="scientific">Allacma fusca</name>
    <dbReference type="NCBI Taxonomy" id="39272"/>
    <lineage>
        <taxon>Eukaryota</taxon>
        <taxon>Metazoa</taxon>
        <taxon>Ecdysozoa</taxon>
        <taxon>Arthropoda</taxon>
        <taxon>Hexapoda</taxon>
        <taxon>Collembola</taxon>
        <taxon>Symphypleona</taxon>
        <taxon>Sminthuridae</taxon>
        <taxon>Allacma</taxon>
    </lineage>
</organism>
<sequence>GIFWFTIGCTLTFLKTHGKAVWGGNSRPCLQF</sequence>
<dbReference type="AlphaFoldDB" id="A0A8J2NVU1"/>
<comment type="caution">
    <text evidence="1">The sequence shown here is derived from an EMBL/GenBank/DDBJ whole genome shotgun (WGS) entry which is preliminary data.</text>
</comment>
<gene>
    <name evidence="1" type="ORF">AFUS01_LOCUS5773</name>
</gene>
<keyword evidence="2" id="KW-1185">Reference proteome</keyword>
<evidence type="ECO:0000313" key="2">
    <source>
        <dbReference type="Proteomes" id="UP000708208"/>
    </source>
</evidence>